<feature type="compositionally biased region" description="Polar residues" evidence="1">
    <location>
        <begin position="167"/>
        <end position="184"/>
    </location>
</feature>
<evidence type="ECO:0000313" key="2">
    <source>
        <dbReference type="EMBL" id="KZT27818.1"/>
    </source>
</evidence>
<dbReference type="EMBL" id="KV425560">
    <property type="protein sequence ID" value="KZT27818.1"/>
    <property type="molecule type" value="Genomic_DNA"/>
</dbReference>
<sequence length="239" mass="25778">MENLAQAARDGLEDDEQARVIEEVRDIRARFPPRNDYGEPSDSEPNTATRSTFEPAQLGSSDSEDHHPSRFPSFSSNVIELDDEHSYFDPEETGGYEDEDDDGGPAHECSDNSEGADTMSSVLDVDERPDGNAMSALADRAASLELSGATSPPFVLAYLPEPRTEQHPSSSSNPQAEASFPAGSSVTATVPAAILPFGQAPGEAPLRPEIQFNAKPPFVSDGRGRVVWSNSTRGRSRRD</sequence>
<accession>A0A165U964</accession>
<keyword evidence="3" id="KW-1185">Reference proteome</keyword>
<organism evidence="2 3">
    <name type="scientific">Neolentinus lepideus HHB14362 ss-1</name>
    <dbReference type="NCBI Taxonomy" id="1314782"/>
    <lineage>
        <taxon>Eukaryota</taxon>
        <taxon>Fungi</taxon>
        <taxon>Dikarya</taxon>
        <taxon>Basidiomycota</taxon>
        <taxon>Agaricomycotina</taxon>
        <taxon>Agaricomycetes</taxon>
        <taxon>Gloeophyllales</taxon>
        <taxon>Gloeophyllaceae</taxon>
        <taxon>Neolentinus</taxon>
    </lineage>
</organism>
<dbReference type="Proteomes" id="UP000076761">
    <property type="component" value="Unassembled WGS sequence"/>
</dbReference>
<dbReference type="AlphaFoldDB" id="A0A165U964"/>
<feature type="compositionally biased region" description="Acidic residues" evidence="1">
    <location>
        <begin position="89"/>
        <end position="103"/>
    </location>
</feature>
<gene>
    <name evidence="2" type="ORF">NEOLEDRAFT_63656</name>
</gene>
<dbReference type="OrthoDB" id="2685818at2759"/>
<dbReference type="InParanoid" id="A0A165U964"/>
<feature type="compositionally biased region" description="Polar residues" evidence="1">
    <location>
        <begin position="112"/>
        <end position="121"/>
    </location>
</feature>
<evidence type="ECO:0000313" key="3">
    <source>
        <dbReference type="Proteomes" id="UP000076761"/>
    </source>
</evidence>
<reference evidence="2 3" key="1">
    <citation type="journal article" date="2016" name="Mol. Biol. Evol.">
        <title>Comparative Genomics of Early-Diverging Mushroom-Forming Fungi Provides Insights into the Origins of Lignocellulose Decay Capabilities.</title>
        <authorList>
            <person name="Nagy L.G."/>
            <person name="Riley R."/>
            <person name="Tritt A."/>
            <person name="Adam C."/>
            <person name="Daum C."/>
            <person name="Floudas D."/>
            <person name="Sun H."/>
            <person name="Yadav J.S."/>
            <person name="Pangilinan J."/>
            <person name="Larsson K.H."/>
            <person name="Matsuura K."/>
            <person name="Barry K."/>
            <person name="Labutti K."/>
            <person name="Kuo R."/>
            <person name="Ohm R.A."/>
            <person name="Bhattacharya S.S."/>
            <person name="Shirouzu T."/>
            <person name="Yoshinaga Y."/>
            <person name="Martin F.M."/>
            <person name="Grigoriev I.V."/>
            <person name="Hibbett D.S."/>
        </authorList>
    </citation>
    <scope>NUCLEOTIDE SEQUENCE [LARGE SCALE GENOMIC DNA]</scope>
    <source>
        <strain evidence="2 3">HHB14362 ss-1</strain>
    </source>
</reference>
<proteinExistence type="predicted"/>
<feature type="region of interest" description="Disordered" evidence="1">
    <location>
        <begin position="154"/>
        <end position="184"/>
    </location>
</feature>
<feature type="region of interest" description="Disordered" evidence="1">
    <location>
        <begin position="1"/>
        <end position="136"/>
    </location>
</feature>
<name>A0A165U964_9AGAM</name>
<protein>
    <submittedName>
        <fullName evidence="2">Uncharacterized protein</fullName>
    </submittedName>
</protein>
<feature type="compositionally biased region" description="Polar residues" evidence="1">
    <location>
        <begin position="43"/>
        <end position="61"/>
    </location>
</feature>
<feature type="region of interest" description="Disordered" evidence="1">
    <location>
        <begin position="213"/>
        <end position="239"/>
    </location>
</feature>
<feature type="compositionally biased region" description="Basic and acidic residues" evidence="1">
    <location>
        <begin position="17"/>
        <end position="29"/>
    </location>
</feature>
<evidence type="ECO:0000256" key="1">
    <source>
        <dbReference type="SAM" id="MobiDB-lite"/>
    </source>
</evidence>